<feature type="transmembrane region" description="Helical" evidence="1">
    <location>
        <begin position="25"/>
        <end position="42"/>
    </location>
</feature>
<dbReference type="OrthoDB" id="2220917at2"/>
<keyword evidence="1" id="KW-0812">Transmembrane</keyword>
<dbReference type="AlphaFoldDB" id="A0A2T0BGN5"/>
<feature type="transmembrane region" description="Helical" evidence="1">
    <location>
        <begin position="559"/>
        <end position="580"/>
    </location>
</feature>
<reference evidence="2 3" key="1">
    <citation type="submission" date="2018-03" db="EMBL/GenBank/DDBJ databases">
        <title>Genome sequence of Clostridium vincentii DSM 10228.</title>
        <authorList>
            <person name="Poehlein A."/>
            <person name="Daniel R."/>
        </authorList>
    </citation>
    <scope>NUCLEOTIDE SEQUENCE [LARGE SCALE GENOMIC DNA]</scope>
    <source>
        <strain evidence="2 3">DSM 10228</strain>
    </source>
</reference>
<feature type="transmembrane region" description="Helical" evidence="1">
    <location>
        <begin position="408"/>
        <end position="432"/>
    </location>
</feature>
<accession>A0A2T0BGN5</accession>
<sequence length="643" mass="72303">MDNKKIIINLKNIANIAKERIKQRYMLIIVLTIITIFFSYFYKDLKYRENYKIDDGKAQIVSNETIMQKIHVEYNEPIELCINVGKNNPTKSTKYNISIENNDESIVDIDIDTLDLEQEQLISLMLPKLDNVKGKDLTLKISSNNVDPQNALIIYTGKADKETMLIDKDQVSNVVYTRITYPKFHGIYPIALVLLYVSCCILVLGIDVKKVHNSIFAIILLTGMFTVAFNPVLDTPDDHAHIARADLTSQGILFVTGDISKYKVSNSVRDILLDNYSTLQTTTLFNSEVDSNQEYQASNYANTNLFIGYIPQTLGILLGKLIGLNSFMILILGKLFNLIAYALMVRFAIKIAPMFKVPLGLIAIMPMAIFIASSFNPDATTYGLGFLCIGYFLHLYKKENISIKEIAIYSTLSIVLGLVKLPYCILGGLIIFLPKSKFINNKTYYKSFLFVLLVALVSLGWGGFAIINSAVSPFNSFYEVNNIDIKGQIMYILNDPVHFVKIFSVALLDNIGVYLQQLNTFGWLSYGLNAGSMILYSIFMGSVVLLYPNKEILGRKTKYGIMIVAVGVYAVTCFILFLSWTPVESSIIEGVQGRYLVPLIGLLTLLSNGKVDKDNDGTTDLKFLFTGLIFVIIFIITMMNKYY</sequence>
<feature type="transmembrane region" description="Helical" evidence="1">
    <location>
        <begin position="379"/>
        <end position="396"/>
    </location>
</feature>
<organism evidence="2 3">
    <name type="scientific">Clostridium vincentii</name>
    <dbReference type="NCBI Taxonomy" id="52704"/>
    <lineage>
        <taxon>Bacteria</taxon>
        <taxon>Bacillati</taxon>
        <taxon>Bacillota</taxon>
        <taxon>Clostridia</taxon>
        <taxon>Eubacteriales</taxon>
        <taxon>Clostridiaceae</taxon>
        <taxon>Clostridium</taxon>
    </lineage>
</organism>
<name>A0A2T0BGN5_9CLOT</name>
<keyword evidence="3" id="KW-1185">Reference proteome</keyword>
<feature type="transmembrane region" description="Helical" evidence="1">
    <location>
        <begin position="499"/>
        <end position="517"/>
    </location>
</feature>
<proteinExistence type="predicted"/>
<feature type="transmembrane region" description="Helical" evidence="1">
    <location>
        <begin position="523"/>
        <end position="547"/>
    </location>
</feature>
<evidence type="ECO:0008006" key="4">
    <source>
        <dbReference type="Google" id="ProtNLM"/>
    </source>
</evidence>
<feature type="transmembrane region" description="Helical" evidence="1">
    <location>
        <begin position="592"/>
        <end position="609"/>
    </location>
</feature>
<protein>
    <recommendedName>
        <fullName evidence="4">DUF2142 domain-containing protein</fullName>
    </recommendedName>
</protein>
<keyword evidence="1" id="KW-1133">Transmembrane helix</keyword>
<keyword evidence="1" id="KW-0472">Membrane</keyword>
<comment type="caution">
    <text evidence="2">The sequence shown here is derived from an EMBL/GenBank/DDBJ whole genome shotgun (WGS) entry which is preliminary data.</text>
</comment>
<feature type="transmembrane region" description="Helical" evidence="1">
    <location>
        <begin position="321"/>
        <end position="343"/>
    </location>
</feature>
<feature type="transmembrane region" description="Helical" evidence="1">
    <location>
        <begin position="215"/>
        <end position="233"/>
    </location>
</feature>
<dbReference type="Proteomes" id="UP000239471">
    <property type="component" value="Unassembled WGS sequence"/>
</dbReference>
<feature type="transmembrane region" description="Helical" evidence="1">
    <location>
        <begin position="186"/>
        <end position="208"/>
    </location>
</feature>
<dbReference type="Pfam" id="PF09913">
    <property type="entry name" value="DUF2142"/>
    <property type="match status" value="1"/>
</dbReference>
<dbReference type="InterPro" id="IPR018674">
    <property type="entry name" value="DUF2142_membrane"/>
</dbReference>
<feature type="transmembrane region" description="Helical" evidence="1">
    <location>
        <begin position="621"/>
        <end position="639"/>
    </location>
</feature>
<evidence type="ECO:0000256" key="1">
    <source>
        <dbReference type="SAM" id="Phobius"/>
    </source>
</evidence>
<feature type="transmembrane region" description="Helical" evidence="1">
    <location>
        <begin position="444"/>
        <end position="467"/>
    </location>
</feature>
<feature type="transmembrane region" description="Helical" evidence="1">
    <location>
        <begin position="355"/>
        <end position="373"/>
    </location>
</feature>
<evidence type="ECO:0000313" key="3">
    <source>
        <dbReference type="Proteomes" id="UP000239471"/>
    </source>
</evidence>
<dbReference type="EMBL" id="PVXQ01000010">
    <property type="protein sequence ID" value="PRR83045.1"/>
    <property type="molecule type" value="Genomic_DNA"/>
</dbReference>
<gene>
    <name evidence="2" type="ORF">CLVI_12940</name>
</gene>
<evidence type="ECO:0000313" key="2">
    <source>
        <dbReference type="EMBL" id="PRR83045.1"/>
    </source>
</evidence>
<dbReference type="RefSeq" id="WP_106059287.1">
    <property type="nucleotide sequence ID" value="NZ_PVXQ01000010.1"/>
</dbReference>